<gene>
    <name evidence="2" type="ORF">BZA70DRAFT_280260</name>
</gene>
<keyword evidence="3" id="KW-1185">Reference proteome</keyword>
<proteinExistence type="predicted"/>
<feature type="compositionally biased region" description="Acidic residues" evidence="1">
    <location>
        <begin position="162"/>
        <end position="171"/>
    </location>
</feature>
<protein>
    <submittedName>
        <fullName evidence="2">Uncharacterized protein</fullName>
    </submittedName>
</protein>
<evidence type="ECO:0000313" key="3">
    <source>
        <dbReference type="Proteomes" id="UP001498771"/>
    </source>
</evidence>
<feature type="region of interest" description="Disordered" evidence="1">
    <location>
        <begin position="37"/>
        <end position="70"/>
    </location>
</feature>
<feature type="compositionally biased region" description="Basic and acidic residues" evidence="1">
    <location>
        <begin position="151"/>
        <end position="161"/>
    </location>
</feature>
<dbReference type="PANTHER" id="PTHR28015:SF1">
    <property type="entry name" value="ATP SYNTHASE ASSEMBLY FACTOR FMC1, MITOCHONDRIAL"/>
    <property type="match status" value="1"/>
</dbReference>
<organism evidence="2 3">
    <name type="scientific">Myxozyma melibiosi</name>
    <dbReference type="NCBI Taxonomy" id="54550"/>
    <lineage>
        <taxon>Eukaryota</taxon>
        <taxon>Fungi</taxon>
        <taxon>Dikarya</taxon>
        <taxon>Ascomycota</taxon>
        <taxon>Saccharomycotina</taxon>
        <taxon>Lipomycetes</taxon>
        <taxon>Lipomycetales</taxon>
        <taxon>Lipomycetaceae</taxon>
        <taxon>Myxozyma</taxon>
    </lineage>
</organism>
<feature type="region of interest" description="Disordered" evidence="1">
    <location>
        <begin position="151"/>
        <end position="180"/>
    </location>
</feature>
<dbReference type="RefSeq" id="XP_064767924.1">
    <property type="nucleotide sequence ID" value="XM_064912919.1"/>
</dbReference>
<dbReference type="Proteomes" id="UP001498771">
    <property type="component" value="Unassembled WGS sequence"/>
</dbReference>
<dbReference type="EMBL" id="JBBJBU010000007">
    <property type="protein sequence ID" value="KAK7204891.1"/>
    <property type="molecule type" value="Genomic_DNA"/>
</dbReference>
<name>A0ABR1F4W1_9ASCO</name>
<dbReference type="InterPro" id="IPR039196">
    <property type="entry name" value="Fmc1"/>
</dbReference>
<feature type="compositionally biased region" description="Low complexity" evidence="1">
    <location>
        <begin position="46"/>
        <end position="57"/>
    </location>
</feature>
<accession>A0ABR1F4W1</accession>
<evidence type="ECO:0000313" key="2">
    <source>
        <dbReference type="EMBL" id="KAK7204891.1"/>
    </source>
</evidence>
<dbReference type="GeneID" id="90038431"/>
<dbReference type="PANTHER" id="PTHR28015">
    <property type="entry name" value="ATP SYNTHASE ASSEMBLY FACTOR FMC1, MITOCHONDRIAL"/>
    <property type="match status" value="1"/>
</dbReference>
<dbReference type="Pfam" id="PF13233">
    <property type="entry name" value="Complex1_LYR_2"/>
    <property type="match status" value="1"/>
</dbReference>
<sequence length="180" mass="20538">MPVKTYRSLLIELGEWMNTARQHSSPTISNLLQQTMEMSPPPPPTTGSASSTTATTARKGWSQVNDTKNETLDKLHETLRGVMREQFRSLESSAEQDKLSQKARDASEILLYLRSQRTYKALLDKYNPTATLEDHERIRLTARRVGLELPKDIEERFKTEEESTPEENEAEGAEKTETKK</sequence>
<evidence type="ECO:0000256" key="1">
    <source>
        <dbReference type="SAM" id="MobiDB-lite"/>
    </source>
</evidence>
<reference evidence="2 3" key="1">
    <citation type="submission" date="2024-03" db="EMBL/GenBank/DDBJ databases">
        <title>Genome-scale model development and genomic sequencing of the oleaginous clade Lipomyces.</title>
        <authorList>
            <consortium name="Lawrence Berkeley National Laboratory"/>
            <person name="Czajka J.J."/>
            <person name="Han Y."/>
            <person name="Kim J."/>
            <person name="Mondo S.J."/>
            <person name="Hofstad B.A."/>
            <person name="Robles A."/>
            <person name="Haridas S."/>
            <person name="Riley R."/>
            <person name="LaButti K."/>
            <person name="Pangilinan J."/>
            <person name="Andreopoulos W."/>
            <person name="Lipzen A."/>
            <person name="Yan J."/>
            <person name="Wang M."/>
            <person name="Ng V."/>
            <person name="Grigoriev I.V."/>
            <person name="Spatafora J.W."/>
            <person name="Magnuson J.K."/>
            <person name="Baker S.E."/>
            <person name="Pomraning K.R."/>
        </authorList>
    </citation>
    <scope>NUCLEOTIDE SEQUENCE [LARGE SCALE GENOMIC DNA]</scope>
    <source>
        <strain evidence="2 3">Phaff 52-87</strain>
    </source>
</reference>
<comment type="caution">
    <text evidence="2">The sequence shown here is derived from an EMBL/GenBank/DDBJ whole genome shotgun (WGS) entry which is preliminary data.</text>
</comment>